<feature type="binding site" evidence="10">
    <location>
        <position position="216"/>
    </location>
    <ligand>
        <name>ATP</name>
        <dbReference type="ChEBI" id="CHEBI:30616"/>
    </ligand>
</feature>
<dbReference type="EMBL" id="JABJNZ010000040">
    <property type="protein sequence ID" value="MBT4870522.1"/>
    <property type="molecule type" value="Genomic_DNA"/>
</dbReference>
<proteinExistence type="predicted"/>
<comment type="catalytic activity">
    <reaction evidence="8">
        <text>L-aspartate + L-glutamine + ATP + H2O = L-asparagine + L-glutamate + AMP + diphosphate + H(+)</text>
        <dbReference type="Rhea" id="RHEA:12228"/>
        <dbReference type="ChEBI" id="CHEBI:15377"/>
        <dbReference type="ChEBI" id="CHEBI:15378"/>
        <dbReference type="ChEBI" id="CHEBI:29985"/>
        <dbReference type="ChEBI" id="CHEBI:29991"/>
        <dbReference type="ChEBI" id="CHEBI:30616"/>
        <dbReference type="ChEBI" id="CHEBI:33019"/>
        <dbReference type="ChEBI" id="CHEBI:58048"/>
        <dbReference type="ChEBI" id="CHEBI:58359"/>
        <dbReference type="ChEBI" id="CHEBI:456215"/>
        <dbReference type="EC" id="6.3.5.4"/>
    </reaction>
</comment>
<keyword evidence="3 9" id="KW-0028">Amino-acid biosynthesis</keyword>
<evidence type="ECO:0000313" key="12">
    <source>
        <dbReference type="EMBL" id="MBT4870522.1"/>
    </source>
</evidence>
<evidence type="ECO:0000256" key="9">
    <source>
        <dbReference type="PIRSR" id="PIRSR001589-1"/>
    </source>
</evidence>
<dbReference type="SUPFAM" id="SSF56235">
    <property type="entry name" value="N-terminal nucleophile aminohydrolases (Ntn hydrolases)"/>
    <property type="match status" value="1"/>
</dbReference>
<dbReference type="Pfam" id="PF01902">
    <property type="entry name" value="Diphthami_syn_2"/>
    <property type="match status" value="1"/>
</dbReference>
<protein>
    <recommendedName>
        <fullName evidence="1">asparagine synthase (glutamine-hydrolyzing)</fullName>
        <ecNumber evidence="1">6.3.5.4</ecNumber>
    </recommendedName>
</protein>
<comment type="pathway">
    <text evidence="7">Amino-acid biosynthesis.</text>
</comment>
<keyword evidence="6 9" id="KW-0061">Asparagine biosynthesis</keyword>
<dbReference type="AlphaFoldDB" id="A0A8T5GF47"/>
<dbReference type="PROSITE" id="PS51278">
    <property type="entry name" value="GATASE_TYPE_2"/>
    <property type="match status" value="1"/>
</dbReference>
<feature type="non-terminal residue" evidence="12">
    <location>
        <position position="498"/>
    </location>
</feature>
<dbReference type="PANTHER" id="PTHR11772:SF2">
    <property type="entry name" value="ASPARAGINE SYNTHETASE [GLUTAMINE-HYDROLYZING]"/>
    <property type="match status" value="1"/>
</dbReference>
<evidence type="ECO:0000256" key="6">
    <source>
        <dbReference type="ARBA" id="ARBA00022888"/>
    </source>
</evidence>
<feature type="active site" description="For GATase activity" evidence="9">
    <location>
        <position position="2"/>
    </location>
</feature>
<dbReference type="InterPro" id="IPR050795">
    <property type="entry name" value="Asn_Synthetase"/>
</dbReference>
<sequence>MCGIIGVVNLEDTVVEKGLEIMASRGADASKITKLEHITFGHNLHSIIDYVEQPLVSAKGMLVINCEIYNWEELRDKYKLKAKNDAELVLKLIELKGMKKIVNVVEELDGDFAFAYFSKKANKIILAKDLAGVKPLAFSINTKEGKFAFATEKKALPFKSTHINPRKITIYDIKTKKIKNIDRWIDKKKVLDKNEIKDLLELAVKKRIPKKELALLLSGGVDSALIGKILQNNKMKFNSYFAGIKDLTEPKDLAFAKGVAKELGTKLNVNLVTVEEFEKELPKIISLIESTDPVRVGVASTIYFATKKVKEKVVLSGLGADELFAGYNRFKNSTQVNKDCYSYFIKMYENDLYFEDIITMSNKVELRVPYLDKKLVEKALRLNPKYKIDTEKDINKIILREYAQELGLGNEFSYRPKKAAQYGSNFDKALEKLAKKNNFSSKTNYLNSLSKEKNNTPVAALISTGKDSLYAMYLMQKQGYDVKCLITIDSKNKDSFMF</sequence>
<evidence type="ECO:0000256" key="7">
    <source>
        <dbReference type="ARBA" id="ARBA00029440"/>
    </source>
</evidence>
<dbReference type="InterPro" id="IPR001962">
    <property type="entry name" value="Asn_synthase"/>
</dbReference>
<evidence type="ECO:0000256" key="5">
    <source>
        <dbReference type="ARBA" id="ARBA00022840"/>
    </source>
</evidence>
<dbReference type="Pfam" id="PF13537">
    <property type="entry name" value="GATase_7"/>
    <property type="match status" value="1"/>
</dbReference>
<dbReference type="Gene3D" id="3.40.50.620">
    <property type="entry name" value="HUPs"/>
    <property type="match status" value="2"/>
</dbReference>
<evidence type="ECO:0000256" key="2">
    <source>
        <dbReference type="ARBA" id="ARBA00022598"/>
    </source>
</evidence>
<gene>
    <name evidence="12" type="ORF">HON47_03040</name>
</gene>
<dbReference type="EC" id="6.3.5.4" evidence="1"/>
<evidence type="ECO:0000256" key="4">
    <source>
        <dbReference type="ARBA" id="ARBA00022741"/>
    </source>
</evidence>
<keyword evidence="9" id="KW-0315">Glutamine amidotransferase</keyword>
<keyword evidence="5 10" id="KW-0067">ATP-binding</keyword>
<accession>A0A8T5GF47</accession>
<dbReference type="PANTHER" id="PTHR11772">
    <property type="entry name" value="ASPARAGINE SYNTHETASE"/>
    <property type="match status" value="1"/>
</dbReference>
<organism evidence="12 13">
    <name type="scientific">Candidatus Iainarchaeum sp</name>
    <dbReference type="NCBI Taxonomy" id="3101447"/>
    <lineage>
        <taxon>Archaea</taxon>
        <taxon>Candidatus Iainarchaeota</taxon>
        <taxon>Candidatus Iainarchaeia</taxon>
        <taxon>Candidatus Iainarchaeales</taxon>
        <taxon>Candidatus Iainarchaeaceae</taxon>
        <taxon>Candidatus Iainarchaeum</taxon>
    </lineage>
</organism>
<evidence type="ECO:0000259" key="11">
    <source>
        <dbReference type="PROSITE" id="PS51278"/>
    </source>
</evidence>
<dbReference type="InterPro" id="IPR002761">
    <property type="entry name" value="Diphthami_syn_dom"/>
</dbReference>
<dbReference type="InterPro" id="IPR014729">
    <property type="entry name" value="Rossmann-like_a/b/a_fold"/>
</dbReference>
<keyword evidence="4 10" id="KW-0547">Nucleotide-binding</keyword>
<evidence type="ECO:0000256" key="8">
    <source>
        <dbReference type="ARBA" id="ARBA00048741"/>
    </source>
</evidence>
<dbReference type="InterPro" id="IPR006426">
    <property type="entry name" value="Asn_synth_AEB"/>
</dbReference>
<comment type="caution">
    <text evidence="12">The sequence shown here is derived from an EMBL/GenBank/DDBJ whole genome shotgun (WGS) entry which is preliminary data.</text>
</comment>
<dbReference type="PIRSF" id="PIRSF001589">
    <property type="entry name" value="Asn_synthetase_glu-h"/>
    <property type="match status" value="1"/>
</dbReference>
<dbReference type="InterPro" id="IPR029055">
    <property type="entry name" value="Ntn_hydrolases_N"/>
</dbReference>
<reference evidence="12" key="1">
    <citation type="journal article" date="2021" name="ISME J.">
        <title>Mercury methylation by metabolically versatile and cosmopolitan marine bacteria.</title>
        <authorList>
            <person name="Lin H."/>
            <person name="Ascher D.B."/>
            <person name="Myung Y."/>
            <person name="Lamborg C.H."/>
            <person name="Hallam S.J."/>
            <person name="Gionfriddo C.M."/>
            <person name="Holt K.E."/>
            <person name="Moreau J.W."/>
        </authorList>
    </citation>
    <scope>NUCLEOTIDE SEQUENCE</scope>
    <source>
        <strain evidence="12">SI075_bin30</strain>
    </source>
</reference>
<dbReference type="Pfam" id="PF00733">
    <property type="entry name" value="Asn_synthase"/>
    <property type="match status" value="1"/>
</dbReference>
<evidence type="ECO:0000256" key="1">
    <source>
        <dbReference type="ARBA" id="ARBA00012737"/>
    </source>
</evidence>
<dbReference type="GO" id="GO:0004066">
    <property type="term" value="F:asparagine synthase (glutamine-hydrolyzing) activity"/>
    <property type="evidence" value="ECO:0007669"/>
    <property type="project" value="UniProtKB-EC"/>
</dbReference>
<dbReference type="InterPro" id="IPR017932">
    <property type="entry name" value="GATase_2_dom"/>
</dbReference>
<keyword evidence="2" id="KW-0436">Ligase</keyword>
<evidence type="ECO:0000256" key="3">
    <source>
        <dbReference type="ARBA" id="ARBA00022605"/>
    </source>
</evidence>
<feature type="binding site" evidence="10">
    <location>
        <begin position="316"/>
        <end position="317"/>
    </location>
    <ligand>
        <name>ATP</name>
        <dbReference type="ChEBI" id="CHEBI:30616"/>
    </ligand>
</feature>
<feature type="binding site" evidence="10">
    <location>
        <position position="85"/>
    </location>
    <ligand>
        <name>L-glutamine</name>
        <dbReference type="ChEBI" id="CHEBI:58359"/>
    </ligand>
</feature>
<evidence type="ECO:0000313" key="13">
    <source>
        <dbReference type="Proteomes" id="UP000722459"/>
    </source>
</evidence>
<dbReference type="GO" id="GO:0006529">
    <property type="term" value="P:asparagine biosynthetic process"/>
    <property type="evidence" value="ECO:0007669"/>
    <property type="project" value="UniProtKB-KW"/>
</dbReference>
<dbReference type="GO" id="GO:0005829">
    <property type="term" value="C:cytosol"/>
    <property type="evidence" value="ECO:0007669"/>
    <property type="project" value="TreeGrafter"/>
</dbReference>
<evidence type="ECO:0000256" key="10">
    <source>
        <dbReference type="PIRSR" id="PIRSR001589-2"/>
    </source>
</evidence>
<dbReference type="Gene3D" id="3.60.20.10">
    <property type="entry name" value="Glutamine Phosphoribosylpyrophosphate, subunit 1, domain 1"/>
    <property type="match status" value="1"/>
</dbReference>
<name>A0A8T5GF47_9ARCH</name>
<dbReference type="Proteomes" id="UP000722459">
    <property type="component" value="Unassembled WGS sequence"/>
</dbReference>
<feature type="domain" description="Glutamine amidotransferase type-2" evidence="11">
    <location>
        <begin position="2"/>
        <end position="184"/>
    </location>
</feature>
<dbReference type="SUPFAM" id="SSF52402">
    <property type="entry name" value="Adenine nucleotide alpha hydrolases-like"/>
    <property type="match status" value="2"/>
</dbReference>
<dbReference type="GO" id="GO:0005524">
    <property type="term" value="F:ATP binding"/>
    <property type="evidence" value="ECO:0007669"/>
    <property type="project" value="UniProtKB-KW"/>
</dbReference>
<dbReference type="CDD" id="cd01991">
    <property type="entry name" value="Asn_synthase_B_C"/>
    <property type="match status" value="1"/>
</dbReference>